<feature type="domain" description="YhcG N-terminal" evidence="2">
    <location>
        <begin position="17"/>
        <end position="87"/>
    </location>
</feature>
<gene>
    <name evidence="3" type="ORF">DWX90_15505</name>
</gene>
<evidence type="ECO:0000313" key="3">
    <source>
        <dbReference type="EMBL" id="RGS44724.1"/>
    </source>
</evidence>
<dbReference type="InterPro" id="IPR053148">
    <property type="entry name" value="PD-DEXK-like_domain"/>
</dbReference>
<evidence type="ECO:0000259" key="1">
    <source>
        <dbReference type="Pfam" id="PF06250"/>
    </source>
</evidence>
<evidence type="ECO:0000259" key="2">
    <source>
        <dbReference type="Pfam" id="PF17761"/>
    </source>
</evidence>
<name>A0AA92TJ99_9BACT</name>
<dbReference type="Pfam" id="PF17761">
    <property type="entry name" value="DUF1016_N"/>
    <property type="match status" value="1"/>
</dbReference>
<feature type="domain" description="YhcG PDDEXK nuclease" evidence="1">
    <location>
        <begin position="114"/>
        <end position="254"/>
    </location>
</feature>
<proteinExistence type="predicted"/>
<dbReference type="InterPro" id="IPR011856">
    <property type="entry name" value="tRNA_endonuc-like_dom_sf"/>
</dbReference>
<dbReference type="PANTHER" id="PTHR30547">
    <property type="entry name" value="UNCHARACTERIZED PROTEIN YHCG-RELATED"/>
    <property type="match status" value="1"/>
</dbReference>
<comment type="caution">
    <text evidence="3">The sequence shown here is derived from an EMBL/GenBank/DDBJ whole genome shotgun (WGS) entry which is preliminary data.</text>
</comment>
<dbReference type="InterPro" id="IPR009362">
    <property type="entry name" value="YhcG_C"/>
</dbReference>
<dbReference type="PANTHER" id="PTHR30547:SF5">
    <property type="entry name" value="NUCLEASE YHCG-RELATED"/>
    <property type="match status" value="1"/>
</dbReference>
<sequence length="277" mass="31726">MLQIPRLSFLQVPLAKFKESTIWQAALAKLEKANKEFVQVALAQITWYHHISLLSKVKDDTERAYYITETAQNGWSRDVMLMQIANGYIYAKGHAINNFEQTLPPPQSDLAKYIFKDPYNFSFLGTVALQNELDIEKSLTSKITDFLLEMGRGFAYIGRQYHITVDGDDYYIDLLMYHLKLHCYVVVELKAVEFKPEFVSKLNFYISAVDDSVKSPEDKPTIGLLLCRSKSDKKAEFSLRGITQPMGIAQYETEKLFADVASALPQIEELERNIDNV</sequence>
<organism evidence="3 4">
    <name type="scientific">Segatella copri</name>
    <dbReference type="NCBI Taxonomy" id="165179"/>
    <lineage>
        <taxon>Bacteria</taxon>
        <taxon>Pseudomonadati</taxon>
        <taxon>Bacteroidota</taxon>
        <taxon>Bacteroidia</taxon>
        <taxon>Bacteroidales</taxon>
        <taxon>Prevotellaceae</taxon>
        <taxon>Segatella</taxon>
    </lineage>
</organism>
<dbReference type="Proteomes" id="UP000286113">
    <property type="component" value="Unassembled WGS sequence"/>
</dbReference>
<protein>
    <submittedName>
        <fullName evidence="3">DUF1016 family protein</fullName>
    </submittedName>
</protein>
<dbReference type="GO" id="GO:0003676">
    <property type="term" value="F:nucleic acid binding"/>
    <property type="evidence" value="ECO:0007669"/>
    <property type="project" value="InterPro"/>
</dbReference>
<accession>A0AA92TJ99</accession>
<dbReference type="Gene3D" id="3.40.1350.10">
    <property type="match status" value="1"/>
</dbReference>
<dbReference type="Pfam" id="PF06250">
    <property type="entry name" value="YhcG_C"/>
    <property type="match status" value="1"/>
</dbReference>
<dbReference type="AlphaFoldDB" id="A0AA92TJ99"/>
<reference evidence="3 4" key="1">
    <citation type="submission" date="2018-08" db="EMBL/GenBank/DDBJ databases">
        <title>A genome reference for cultivated species of the human gut microbiota.</title>
        <authorList>
            <person name="Zou Y."/>
            <person name="Xue W."/>
            <person name="Luo G."/>
        </authorList>
    </citation>
    <scope>NUCLEOTIDE SEQUENCE [LARGE SCALE GENOMIC DNA]</scope>
    <source>
        <strain evidence="3 4">AF22-1</strain>
    </source>
</reference>
<dbReference type="InterPro" id="IPR041527">
    <property type="entry name" value="YhcG_N"/>
</dbReference>
<dbReference type="EMBL" id="QRVN01000055">
    <property type="protein sequence ID" value="RGS44724.1"/>
    <property type="molecule type" value="Genomic_DNA"/>
</dbReference>
<evidence type="ECO:0000313" key="4">
    <source>
        <dbReference type="Proteomes" id="UP000286113"/>
    </source>
</evidence>